<protein>
    <recommendedName>
        <fullName evidence="3">DUF177 domain-containing protein</fullName>
    </recommendedName>
</protein>
<dbReference type="KEGG" id="tmr:Tmar_0943"/>
<dbReference type="PANTHER" id="PTHR34374:SF1">
    <property type="entry name" value="LARGE RIBOSOMAL RNA SUBUNIT ACCUMULATION PROTEIN YCED HOMOLOG 1, CHLOROPLASTIC"/>
    <property type="match status" value="1"/>
</dbReference>
<evidence type="ECO:0008006" key="3">
    <source>
        <dbReference type="Google" id="ProtNLM"/>
    </source>
</evidence>
<dbReference type="STRING" id="644966.Tmar_0943"/>
<dbReference type="AlphaFoldDB" id="E6SJC8"/>
<reference evidence="2" key="2">
    <citation type="journal article" date="2010" name="Stand. Genomic Sci.">
        <title>Complete genome sequence of Thermaerobacter marianensis type strain (7p75aT).</title>
        <authorList>
            <person name="Han C."/>
            <person name="Gu W."/>
            <person name="Zhang X."/>
            <person name="Lapidus A."/>
            <person name="Nolan M."/>
            <person name="Copeland A."/>
            <person name="Lucas S."/>
            <person name="Glavina Del Rio T."/>
            <person name="Tice H."/>
            <person name="Cheng J."/>
            <person name="Tapia R."/>
            <person name="Goodwin L."/>
            <person name="Pitluck S."/>
            <person name="Pagani I."/>
            <person name="Ivanova N."/>
            <person name="Mavromatis K."/>
            <person name="Mikhailova N."/>
            <person name="Pati A."/>
            <person name="Chen A."/>
            <person name="Palaniappan K."/>
            <person name="Land M."/>
            <person name="Hauser L."/>
            <person name="Chang Y."/>
            <person name="Jeffries C."/>
            <person name="Schneider S."/>
            <person name="Rohde M."/>
            <person name="Goker M."/>
            <person name="Pukall R."/>
            <person name="Woyke T."/>
            <person name="Bristow J."/>
            <person name="Eisen J."/>
            <person name="Markowitz V."/>
            <person name="Hugenholtz P."/>
            <person name="Kyrpides N."/>
            <person name="Klenk H."/>
            <person name="Detter J."/>
        </authorList>
    </citation>
    <scope>NUCLEOTIDE SEQUENCE [LARGE SCALE GENOMIC DNA]</scope>
    <source>
        <strain evidence="2">ATCC 700841 / DSM 12885 / JCM 10246 / 7p75a</strain>
    </source>
</reference>
<dbReference type="eggNOG" id="COG1399">
    <property type="taxonomic scope" value="Bacteria"/>
</dbReference>
<name>E6SJC8_THEM7</name>
<reference evidence="1 2" key="1">
    <citation type="journal article" date="2010" name="Stand. Genomic Sci.">
        <title>Complete genome sequence of Thermaerobacter marianensis type strain (7p75a).</title>
        <authorList>
            <person name="Han C."/>
            <person name="Gu W."/>
            <person name="Zhang X."/>
            <person name="Lapidus A."/>
            <person name="Nolan M."/>
            <person name="Copeland A."/>
            <person name="Lucas S."/>
            <person name="Del Rio T.G."/>
            <person name="Tice H."/>
            <person name="Cheng J.F."/>
            <person name="Tapia R."/>
            <person name="Goodwin L."/>
            <person name="Pitluck S."/>
            <person name="Pagani I."/>
            <person name="Ivanova N."/>
            <person name="Mavromatis K."/>
            <person name="Mikhailova N."/>
            <person name="Pati A."/>
            <person name="Chen A."/>
            <person name="Palaniappan K."/>
            <person name="Land M."/>
            <person name="Hauser L."/>
            <person name="Chang Y.J."/>
            <person name="Jeffries C.D."/>
            <person name="Schneider S."/>
            <person name="Rohde M."/>
            <person name="Goker M."/>
            <person name="Pukall R."/>
            <person name="Woyke T."/>
            <person name="Bristow J."/>
            <person name="Eisen J.A."/>
            <person name="Markowitz V."/>
            <person name="Hugenholtz P."/>
            <person name="Kyrpides N.C."/>
            <person name="Klenk H.P."/>
            <person name="Detter J.C."/>
        </authorList>
    </citation>
    <scope>NUCLEOTIDE SEQUENCE [LARGE SCALE GENOMIC DNA]</scope>
    <source>
        <strain evidence="2">ATCC 700841 / DSM 12885 / JCM 10246 / 7p75a</strain>
    </source>
</reference>
<keyword evidence="2" id="KW-1185">Reference proteome</keyword>
<accession>E6SJC8</accession>
<organism evidence="1 2">
    <name type="scientific">Thermaerobacter marianensis (strain ATCC 700841 / DSM 12885 / JCM 10246 / 7p75a)</name>
    <dbReference type="NCBI Taxonomy" id="644966"/>
    <lineage>
        <taxon>Bacteria</taxon>
        <taxon>Bacillati</taxon>
        <taxon>Bacillota</taxon>
        <taxon>Clostridia</taxon>
        <taxon>Eubacteriales</taxon>
        <taxon>Clostridiales Family XVII. Incertae Sedis</taxon>
        <taxon>Thermaerobacter</taxon>
    </lineage>
</organism>
<evidence type="ECO:0000313" key="2">
    <source>
        <dbReference type="Proteomes" id="UP000008915"/>
    </source>
</evidence>
<dbReference type="EMBL" id="CP002344">
    <property type="protein sequence ID" value="ADU51056.1"/>
    <property type="molecule type" value="Genomic_DNA"/>
</dbReference>
<dbReference type="Proteomes" id="UP000008915">
    <property type="component" value="Chromosome"/>
</dbReference>
<dbReference type="PANTHER" id="PTHR34374">
    <property type="entry name" value="LARGE RIBOSOMAL RNA SUBUNIT ACCUMULATION PROTEIN YCED HOMOLOG 1, CHLOROPLASTIC"/>
    <property type="match status" value="1"/>
</dbReference>
<sequence>MNPLCSEGREIMPDPLVIDVEPLTRQRGLQSQGTVVAPIEPIAVPGGLIAGDGPVRLQYRLTHTGEGRIWLEADVAARAQLTCDRCLESFEVDLHAHYEEEYRPRPAGAGPDAESEEDAGATRVAYYDDHHVDLREGIRQNLLLAMPAKQLCRLECRGLCPRCGKNLNEGPCDCQDDEVDPRLAALDLWLREHGKGEEGDHGGSEA</sequence>
<proteinExistence type="predicted"/>
<dbReference type="InterPro" id="IPR003772">
    <property type="entry name" value="YceD"/>
</dbReference>
<gene>
    <name evidence="1" type="ordered locus">Tmar_0943</name>
</gene>
<evidence type="ECO:0000313" key="1">
    <source>
        <dbReference type="EMBL" id="ADU51056.1"/>
    </source>
</evidence>
<dbReference type="HOGENOM" id="CLU_100236_1_1_9"/>
<dbReference type="Pfam" id="PF02620">
    <property type="entry name" value="YceD"/>
    <property type="match status" value="1"/>
</dbReference>